<reference evidence="1" key="1">
    <citation type="journal article" date="2010" name="Science">
        <title>Plasticity of animal genome architecture unmasked by rapid evolution of a pelagic tunicate.</title>
        <authorList>
            <person name="Denoeud F."/>
            <person name="Henriet S."/>
            <person name="Mungpakdee S."/>
            <person name="Aury J.M."/>
            <person name="Da Silva C."/>
            <person name="Brinkmann H."/>
            <person name="Mikhaleva J."/>
            <person name="Olsen L.C."/>
            <person name="Jubin C."/>
            <person name="Canestro C."/>
            <person name="Bouquet J.M."/>
            <person name="Danks G."/>
            <person name="Poulain J."/>
            <person name="Campsteijn C."/>
            <person name="Adamski M."/>
            <person name="Cross I."/>
            <person name="Yadetie F."/>
            <person name="Muffato M."/>
            <person name="Louis A."/>
            <person name="Butcher S."/>
            <person name="Tsagkogeorga G."/>
            <person name="Konrad A."/>
            <person name="Singh S."/>
            <person name="Jensen M.F."/>
            <person name="Cong E.H."/>
            <person name="Eikeseth-Otteraa H."/>
            <person name="Noel B."/>
            <person name="Anthouard V."/>
            <person name="Porcel B.M."/>
            <person name="Kachouri-Lafond R."/>
            <person name="Nishino A."/>
            <person name="Ugolini M."/>
            <person name="Chourrout P."/>
            <person name="Nishida H."/>
            <person name="Aasland R."/>
            <person name="Huzurbazar S."/>
            <person name="Westhof E."/>
            <person name="Delsuc F."/>
            <person name="Lehrach H."/>
            <person name="Reinhardt R."/>
            <person name="Weissenbach J."/>
            <person name="Roy S.W."/>
            <person name="Artiguenave F."/>
            <person name="Postlethwait J.H."/>
            <person name="Manak J.R."/>
            <person name="Thompson E.M."/>
            <person name="Jaillon O."/>
            <person name="Du Pasquier L."/>
            <person name="Boudinot P."/>
            <person name="Liberles D.A."/>
            <person name="Volff J.N."/>
            <person name="Philippe H."/>
            <person name="Lenhard B."/>
            <person name="Roest Crollius H."/>
            <person name="Wincker P."/>
            <person name="Chourrout D."/>
        </authorList>
    </citation>
    <scope>NUCLEOTIDE SEQUENCE [LARGE SCALE GENOMIC DNA]</scope>
</reference>
<evidence type="ECO:0000313" key="1">
    <source>
        <dbReference type="EMBL" id="CBY42427.1"/>
    </source>
</evidence>
<dbReference type="EMBL" id="FN657150">
    <property type="protein sequence ID" value="CBY42427.1"/>
    <property type="molecule type" value="Genomic_DNA"/>
</dbReference>
<dbReference type="AlphaFoldDB" id="E4Z3Z9"/>
<name>E4Z3Z9_OIKDI</name>
<accession>E4Z3Z9</accession>
<organism evidence="1">
    <name type="scientific">Oikopleura dioica</name>
    <name type="common">Tunicate</name>
    <dbReference type="NCBI Taxonomy" id="34765"/>
    <lineage>
        <taxon>Eukaryota</taxon>
        <taxon>Metazoa</taxon>
        <taxon>Chordata</taxon>
        <taxon>Tunicata</taxon>
        <taxon>Appendicularia</taxon>
        <taxon>Copelata</taxon>
        <taxon>Oikopleuridae</taxon>
        <taxon>Oikopleura</taxon>
    </lineage>
</organism>
<sequence>MHRRAENSDQTPPKLPPIYQLDATIISDWNKNVRDIAFVGVEEYLKLKSPVINVTKIDNESICSNNEEYFDRKIKMNALEKCEDCDVSVSHDQMKNHIDSR</sequence>
<gene>
    <name evidence="1" type="ORF">GSOID_T00026115001</name>
</gene>
<dbReference type="Proteomes" id="UP000011014">
    <property type="component" value="Unassembled WGS sequence"/>
</dbReference>
<feature type="non-terminal residue" evidence="1">
    <location>
        <position position="101"/>
    </location>
</feature>
<proteinExistence type="predicted"/>
<protein>
    <submittedName>
        <fullName evidence="1">Uncharacterized protein</fullName>
    </submittedName>
</protein>